<feature type="chain" id="PRO_5022663268" description="4-O-methyl-glucuronoyl methylesterase-like domain-containing protein" evidence="4">
    <location>
        <begin position="26"/>
        <end position="429"/>
    </location>
</feature>
<dbReference type="Gene3D" id="3.40.50.1820">
    <property type="entry name" value="alpha/beta hydrolase"/>
    <property type="match status" value="1"/>
</dbReference>
<evidence type="ECO:0000256" key="3">
    <source>
        <dbReference type="ARBA" id="ARBA00022801"/>
    </source>
</evidence>
<dbReference type="InterPro" id="IPR050261">
    <property type="entry name" value="FrsA_esterase"/>
</dbReference>
<keyword evidence="7" id="KW-1185">Reference proteome</keyword>
<feature type="signal peptide" evidence="4">
    <location>
        <begin position="1"/>
        <end position="25"/>
    </location>
</feature>
<keyword evidence="1" id="KW-0719">Serine esterase</keyword>
<dbReference type="PANTHER" id="PTHR22946">
    <property type="entry name" value="DIENELACTONE HYDROLASE DOMAIN-CONTAINING PROTEIN-RELATED"/>
    <property type="match status" value="1"/>
</dbReference>
<dbReference type="InterPro" id="IPR029058">
    <property type="entry name" value="AB_hydrolase_fold"/>
</dbReference>
<dbReference type="GO" id="GO:0052689">
    <property type="term" value="F:carboxylic ester hydrolase activity"/>
    <property type="evidence" value="ECO:0007669"/>
    <property type="project" value="UniProtKB-KW"/>
</dbReference>
<dbReference type="RefSeq" id="WP_207310135.1">
    <property type="nucleotide sequence ID" value="NZ_SJPG01000001.1"/>
</dbReference>
<dbReference type="EMBL" id="SJPG01000001">
    <property type="protein sequence ID" value="TWT61958.1"/>
    <property type="molecule type" value="Genomic_DNA"/>
</dbReference>
<name>A0A5C5XGZ8_9PLAN</name>
<evidence type="ECO:0000256" key="1">
    <source>
        <dbReference type="ARBA" id="ARBA00022487"/>
    </source>
</evidence>
<keyword evidence="3" id="KW-0378">Hydrolase</keyword>
<dbReference type="PANTHER" id="PTHR22946:SF9">
    <property type="entry name" value="POLYKETIDE TRANSFERASE AF380"/>
    <property type="match status" value="1"/>
</dbReference>
<sequence precursor="true">MFRNLVSVSFILAMSVLSISGTVSAEDQSKGWTADPDLVKKFESRSSSNNGGRDFIYSEEKVPEYSLPDILTTDAGEKVTTVKEWESTRRPEILELFRKHVYGRNPVGRPEQMSFDVYDVDPKAMDGKATRKQVKITFENNGKSLSVNVVIFIPNDAEHPVPAYLLICNRDKTNIDPTRENKIEYWPAEEIVARGYAAVAFHNADIDPDDYDKFQNGIHGVLDEGERHDDAWATLAAWAWGASRVLDYLETDRMIDAEHVAVVGHSRGGKTSLWAGATDERFAMVVSNNSGCGGAALSRRQYGETVGRINRAFPHWFCEKFSEYNENESEIPVDQHMLLALAAPRLLYVTSANEDLWADPRGEFLSCKEASTAYEIYGKTGLGTNQIPALNEPVQQGNIGYHVRSGGHGLTLYDWTQFMNFTDKHWKKR</sequence>
<evidence type="ECO:0000256" key="4">
    <source>
        <dbReference type="SAM" id="SignalP"/>
    </source>
</evidence>
<evidence type="ECO:0000259" key="5">
    <source>
        <dbReference type="Pfam" id="PF22244"/>
    </source>
</evidence>
<evidence type="ECO:0000313" key="6">
    <source>
        <dbReference type="EMBL" id="TWT61958.1"/>
    </source>
</evidence>
<feature type="domain" description="4-O-methyl-glucuronoyl methylesterase-like" evidence="5">
    <location>
        <begin position="136"/>
        <end position="378"/>
    </location>
</feature>
<gene>
    <name evidence="6" type="ORF">Pan54_26960</name>
</gene>
<dbReference type="InterPro" id="IPR054579">
    <property type="entry name" value="GCE-like_dom"/>
</dbReference>
<comment type="caution">
    <text evidence="6">The sequence shown here is derived from an EMBL/GenBank/DDBJ whole genome shotgun (WGS) entry which is preliminary data.</text>
</comment>
<keyword evidence="2 4" id="KW-0732">Signal</keyword>
<evidence type="ECO:0000256" key="2">
    <source>
        <dbReference type="ARBA" id="ARBA00022729"/>
    </source>
</evidence>
<dbReference type="SUPFAM" id="SSF53474">
    <property type="entry name" value="alpha/beta-Hydrolases"/>
    <property type="match status" value="1"/>
</dbReference>
<dbReference type="Pfam" id="PF22244">
    <property type="entry name" value="GCE_fung"/>
    <property type="match status" value="1"/>
</dbReference>
<protein>
    <recommendedName>
        <fullName evidence="5">4-O-methyl-glucuronoyl methylesterase-like domain-containing protein</fullName>
    </recommendedName>
</protein>
<accession>A0A5C5XGZ8</accession>
<dbReference type="AlphaFoldDB" id="A0A5C5XGZ8"/>
<proteinExistence type="predicted"/>
<organism evidence="6 7">
    <name type="scientific">Rubinisphaera italica</name>
    <dbReference type="NCBI Taxonomy" id="2527969"/>
    <lineage>
        <taxon>Bacteria</taxon>
        <taxon>Pseudomonadati</taxon>
        <taxon>Planctomycetota</taxon>
        <taxon>Planctomycetia</taxon>
        <taxon>Planctomycetales</taxon>
        <taxon>Planctomycetaceae</taxon>
        <taxon>Rubinisphaera</taxon>
    </lineage>
</organism>
<evidence type="ECO:0000313" key="7">
    <source>
        <dbReference type="Proteomes" id="UP000316095"/>
    </source>
</evidence>
<reference evidence="6 7" key="1">
    <citation type="submission" date="2019-02" db="EMBL/GenBank/DDBJ databases">
        <title>Deep-cultivation of Planctomycetes and their phenomic and genomic characterization uncovers novel biology.</title>
        <authorList>
            <person name="Wiegand S."/>
            <person name="Jogler M."/>
            <person name="Boedeker C."/>
            <person name="Pinto D."/>
            <person name="Vollmers J."/>
            <person name="Rivas-Marin E."/>
            <person name="Kohn T."/>
            <person name="Peeters S.H."/>
            <person name="Heuer A."/>
            <person name="Rast P."/>
            <person name="Oberbeckmann S."/>
            <person name="Bunk B."/>
            <person name="Jeske O."/>
            <person name="Meyerdierks A."/>
            <person name="Storesund J.E."/>
            <person name="Kallscheuer N."/>
            <person name="Luecker S."/>
            <person name="Lage O.M."/>
            <person name="Pohl T."/>
            <person name="Merkel B.J."/>
            <person name="Hornburger P."/>
            <person name="Mueller R.-W."/>
            <person name="Bruemmer F."/>
            <person name="Labrenz M."/>
            <person name="Spormann A.M."/>
            <person name="Op Den Camp H."/>
            <person name="Overmann J."/>
            <person name="Amann R."/>
            <person name="Jetten M.S.M."/>
            <person name="Mascher T."/>
            <person name="Medema M.H."/>
            <person name="Devos D.P."/>
            <person name="Kaster A.-K."/>
            <person name="Ovreas L."/>
            <person name="Rohde M."/>
            <person name="Galperin M.Y."/>
            <person name="Jogler C."/>
        </authorList>
    </citation>
    <scope>NUCLEOTIDE SEQUENCE [LARGE SCALE GENOMIC DNA]</scope>
    <source>
        <strain evidence="6 7">Pan54</strain>
    </source>
</reference>
<dbReference type="Proteomes" id="UP000316095">
    <property type="component" value="Unassembled WGS sequence"/>
</dbReference>